<evidence type="ECO:0000313" key="3">
    <source>
        <dbReference type="Proteomes" id="UP000324800"/>
    </source>
</evidence>
<dbReference type="Proteomes" id="UP000324800">
    <property type="component" value="Unassembled WGS sequence"/>
</dbReference>
<feature type="region of interest" description="Disordered" evidence="1">
    <location>
        <begin position="200"/>
        <end position="229"/>
    </location>
</feature>
<reference evidence="2 3" key="1">
    <citation type="submission" date="2019-03" db="EMBL/GenBank/DDBJ databases">
        <title>Single cell metagenomics reveals metabolic interactions within the superorganism composed of flagellate Streblomastix strix and complex community of Bacteroidetes bacteria on its surface.</title>
        <authorList>
            <person name="Treitli S.C."/>
            <person name="Kolisko M."/>
            <person name="Husnik F."/>
            <person name="Keeling P."/>
            <person name="Hampl V."/>
        </authorList>
    </citation>
    <scope>NUCLEOTIDE SEQUENCE [LARGE SCALE GENOMIC DNA]</scope>
    <source>
        <strain evidence="2">ST1C</strain>
    </source>
</reference>
<dbReference type="EMBL" id="SNRW01006009">
    <property type="protein sequence ID" value="KAA6383910.1"/>
    <property type="molecule type" value="Genomic_DNA"/>
</dbReference>
<feature type="compositionally biased region" description="Polar residues" evidence="1">
    <location>
        <begin position="215"/>
        <end position="229"/>
    </location>
</feature>
<gene>
    <name evidence="2" type="ORF">EZS28_020562</name>
</gene>
<protein>
    <submittedName>
        <fullName evidence="2">Uncharacterized protein</fullName>
    </submittedName>
</protein>
<evidence type="ECO:0000256" key="1">
    <source>
        <dbReference type="SAM" id="MobiDB-lite"/>
    </source>
</evidence>
<dbReference type="AlphaFoldDB" id="A0A5J4VN06"/>
<name>A0A5J4VN06_9EUKA</name>
<accession>A0A5J4VN06</accession>
<comment type="caution">
    <text evidence="2">The sequence shown here is derived from an EMBL/GenBank/DDBJ whole genome shotgun (WGS) entry which is preliminary data.</text>
</comment>
<feature type="compositionally biased region" description="Basic and acidic residues" evidence="1">
    <location>
        <begin position="78"/>
        <end position="103"/>
    </location>
</feature>
<evidence type="ECO:0000313" key="2">
    <source>
        <dbReference type="EMBL" id="KAA6383910.1"/>
    </source>
</evidence>
<sequence>MFAERVIVNTGLASLTNLKGTITDDLSWLAQAGFPKKEISFPIFACLINTNTINTAAARKLESDFIANGLMKARKRSRQDLEKENQAYPSEHDRELNQNDDYGVKKSRLDVNLTINTTFQPSVTPIPETPNSHPIRTAQPTSIFAGVMTSVTSPIKPEASHPFNQIEEEDYLGISVENIAPLKSAAPAQMQINKTPMAQRYDLSPQPGHGKNEINDQNQFVSQHAINQL</sequence>
<proteinExistence type="predicted"/>
<feature type="non-terminal residue" evidence="2">
    <location>
        <position position="229"/>
    </location>
</feature>
<organism evidence="2 3">
    <name type="scientific">Streblomastix strix</name>
    <dbReference type="NCBI Taxonomy" id="222440"/>
    <lineage>
        <taxon>Eukaryota</taxon>
        <taxon>Metamonada</taxon>
        <taxon>Preaxostyla</taxon>
        <taxon>Oxymonadida</taxon>
        <taxon>Streblomastigidae</taxon>
        <taxon>Streblomastix</taxon>
    </lineage>
</organism>
<feature type="region of interest" description="Disordered" evidence="1">
    <location>
        <begin position="74"/>
        <end position="103"/>
    </location>
</feature>